<comment type="caution">
    <text evidence="4">The sequence shown here is derived from an EMBL/GenBank/DDBJ whole genome shotgun (WGS) entry which is preliminary data.</text>
</comment>
<keyword evidence="1" id="KW-0328">Glycosyltransferase</keyword>
<gene>
    <name evidence="4" type="ORF">DW064_03830</name>
</gene>
<dbReference type="GO" id="GO:0016758">
    <property type="term" value="F:hexosyltransferase activity"/>
    <property type="evidence" value="ECO:0007669"/>
    <property type="project" value="UniProtKB-ARBA"/>
</dbReference>
<dbReference type="SUPFAM" id="SSF53448">
    <property type="entry name" value="Nucleotide-diphospho-sugar transferases"/>
    <property type="match status" value="1"/>
</dbReference>
<dbReference type="Pfam" id="PF00535">
    <property type="entry name" value="Glycos_transf_2"/>
    <property type="match status" value="1"/>
</dbReference>
<feature type="domain" description="Glycosyltransferase 2-like" evidence="3">
    <location>
        <begin position="4"/>
        <end position="165"/>
    </location>
</feature>
<dbReference type="Gene3D" id="3.90.550.10">
    <property type="entry name" value="Spore Coat Polysaccharide Biosynthesis Protein SpsA, Chain A"/>
    <property type="match status" value="1"/>
</dbReference>
<keyword evidence="2" id="KW-0808">Transferase</keyword>
<evidence type="ECO:0000313" key="5">
    <source>
        <dbReference type="Proteomes" id="UP000284562"/>
    </source>
</evidence>
<dbReference type="CDD" id="cd00761">
    <property type="entry name" value="Glyco_tranf_GTA_type"/>
    <property type="match status" value="1"/>
</dbReference>
<sequence length="301" mass="34997">MKLSIIIPIYNVETTLKRCLDSIISQDMTTCEIILINDGSTDNSGNIAKDYACHHANIYYYEKNNGGLSDARNWGIERASGDYITFVDSDDTVQVNTYNRLIHILKRHPEYGILEYPVLQNPGCPNETYFSPGNHLFKNPLEWLSYKGFEHCWACNKIFKRSLFKNVHFSLKRKYEDILILPSLFAKNPIIATTSVGCYQYYYNENGIAAKDNSDGLKNLLRAQMEVTQQLGIDTQQEKYHRLYLNMYTAQLYTYRKTRKIELWSQKINIKKYGTKSDTLKAILLDILGLKLSCILFKYFY</sequence>
<dbReference type="AlphaFoldDB" id="A0AA92V6M7"/>
<evidence type="ECO:0000313" key="4">
    <source>
        <dbReference type="EMBL" id="RHK49495.1"/>
    </source>
</evidence>
<name>A0AA92V6M7_9BACT</name>
<dbReference type="PANTHER" id="PTHR22916">
    <property type="entry name" value="GLYCOSYLTRANSFERASE"/>
    <property type="match status" value="1"/>
</dbReference>
<proteinExistence type="predicted"/>
<evidence type="ECO:0000259" key="3">
    <source>
        <dbReference type="Pfam" id="PF00535"/>
    </source>
</evidence>
<dbReference type="InterPro" id="IPR029044">
    <property type="entry name" value="Nucleotide-diphossugar_trans"/>
</dbReference>
<evidence type="ECO:0000256" key="2">
    <source>
        <dbReference type="ARBA" id="ARBA00022679"/>
    </source>
</evidence>
<organism evidence="4 5">
    <name type="scientific">Segatella copri</name>
    <dbReference type="NCBI Taxonomy" id="165179"/>
    <lineage>
        <taxon>Bacteria</taxon>
        <taxon>Pseudomonadati</taxon>
        <taxon>Bacteroidota</taxon>
        <taxon>Bacteroidia</taxon>
        <taxon>Bacteroidales</taxon>
        <taxon>Prevotellaceae</taxon>
        <taxon>Segatella</taxon>
    </lineage>
</organism>
<dbReference type="EMBL" id="QRNN01000009">
    <property type="protein sequence ID" value="RHK49495.1"/>
    <property type="molecule type" value="Genomic_DNA"/>
</dbReference>
<accession>A0AA92V6M7</accession>
<protein>
    <submittedName>
        <fullName evidence="4">Glycosyltransferase</fullName>
    </submittedName>
</protein>
<reference evidence="4 5" key="1">
    <citation type="submission" date="2018-08" db="EMBL/GenBank/DDBJ databases">
        <title>A genome reference for cultivated species of the human gut microbiota.</title>
        <authorList>
            <person name="Zou Y."/>
            <person name="Xue W."/>
            <person name="Luo G."/>
        </authorList>
    </citation>
    <scope>NUCLEOTIDE SEQUENCE [LARGE SCALE GENOMIC DNA]</scope>
    <source>
        <strain evidence="4 5">AF43-2</strain>
    </source>
</reference>
<dbReference type="Proteomes" id="UP000284562">
    <property type="component" value="Unassembled WGS sequence"/>
</dbReference>
<dbReference type="InterPro" id="IPR001173">
    <property type="entry name" value="Glyco_trans_2-like"/>
</dbReference>
<dbReference type="PANTHER" id="PTHR22916:SF51">
    <property type="entry name" value="GLYCOSYLTRANSFERASE EPSH-RELATED"/>
    <property type="match status" value="1"/>
</dbReference>
<evidence type="ECO:0000256" key="1">
    <source>
        <dbReference type="ARBA" id="ARBA00022676"/>
    </source>
</evidence>